<dbReference type="Proteomes" id="UP000619457">
    <property type="component" value="Unassembled WGS sequence"/>
</dbReference>
<gene>
    <name evidence="1" type="ORF">GCM10007049_29570</name>
</gene>
<evidence type="ECO:0000313" key="1">
    <source>
        <dbReference type="EMBL" id="GGZ34292.1"/>
    </source>
</evidence>
<dbReference type="PROSITE" id="PS51257">
    <property type="entry name" value="PROKAR_LIPOPROTEIN"/>
    <property type="match status" value="1"/>
</dbReference>
<name>A0A918Q7B3_9BACT</name>
<sequence length="637" mass="71456">MKTLRNYFILTFILISACTIEDSPPLLSIEEEVTGQGDPESLMVLGEKKGNPFTIENVKSALNLLEKKYQKENRRINCSNCSSYLTPTHRYVKFRPQNYDQLAALDLTNYDLWDYPLDVDVQFVGDYYHDPGVGQDGITPFYTLVPYQYPITINVPYDLISEIYLYNEDDGDIQDADPWDPTYPSCIDPTDIKADCPEARKTMINNTTEASKNLDKMGIDRFDLYNLMMELSGNKDEIINPTEQKARISSTNTVAGTIKVKDNSINVDIPLQRVLVKTRRWFKLRRALTNFNGQYSISVNYRKKAIVSVHFTDGSTKLRGINNVWKFWQFAIPIKKTLGEFSTSQLQNVSYTFPYNSNANTNAATQWVAGNTWNTVIDSRNGKLGISGWGTSSLNIWVSSRITQSASAPMLRSVFNTSLLSSAIDFYLLGSTGPIAVAAKKILQNLSPDITLRYSNSANLIMNAAQIKESIYHEMAHAEHYSLVGNNYWIDYISYIVANGGYGNKNSSGSGRIAVAEAWGAYIGGLYGSLHYRSFTGNSNAQLIANRLLDNLELQKPSDASISSYWIPRGLYYDLTDTGEPTSTGVIDNVNLYTPAMIFQSLNGGVLSVGQFKTDLLKRNNNLQITQVNQLIQSYGY</sequence>
<dbReference type="EMBL" id="BMWX01000005">
    <property type="protein sequence ID" value="GGZ34292.1"/>
    <property type="molecule type" value="Genomic_DNA"/>
</dbReference>
<keyword evidence="2" id="KW-1185">Reference proteome</keyword>
<evidence type="ECO:0000313" key="2">
    <source>
        <dbReference type="Proteomes" id="UP000619457"/>
    </source>
</evidence>
<dbReference type="RefSeq" id="WP_018475317.1">
    <property type="nucleotide sequence ID" value="NZ_BMWX01000005.1"/>
</dbReference>
<comment type="caution">
    <text evidence="1">The sequence shown here is derived from an EMBL/GenBank/DDBJ whole genome shotgun (WGS) entry which is preliminary data.</text>
</comment>
<reference evidence="1" key="1">
    <citation type="journal article" date="2014" name="Int. J. Syst. Evol. Microbiol.">
        <title>Complete genome sequence of Corynebacterium casei LMG S-19264T (=DSM 44701T), isolated from a smear-ripened cheese.</title>
        <authorList>
            <consortium name="US DOE Joint Genome Institute (JGI-PGF)"/>
            <person name="Walter F."/>
            <person name="Albersmeier A."/>
            <person name="Kalinowski J."/>
            <person name="Ruckert C."/>
        </authorList>
    </citation>
    <scope>NUCLEOTIDE SEQUENCE</scope>
    <source>
        <strain evidence="1">KCTC 12368</strain>
    </source>
</reference>
<accession>A0A918Q7B3</accession>
<proteinExistence type="predicted"/>
<reference evidence="1" key="2">
    <citation type="submission" date="2020-09" db="EMBL/GenBank/DDBJ databases">
        <authorList>
            <person name="Sun Q."/>
            <person name="Kim S."/>
        </authorList>
    </citation>
    <scope>NUCLEOTIDE SEQUENCE</scope>
    <source>
        <strain evidence="1">KCTC 12368</strain>
    </source>
</reference>
<protein>
    <submittedName>
        <fullName evidence="1">Uncharacterized protein</fullName>
    </submittedName>
</protein>
<organism evidence="1 2">
    <name type="scientific">Echinicola pacifica</name>
    <dbReference type="NCBI Taxonomy" id="346377"/>
    <lineage>
        <taxon>Bacteria</taxon>
        <taxon>Pseudomonadati</taxon>
        <taxon>Bacteroidota</taxon>
        <taxon>Cytophagia</taxon>
        <taxon>Cytophagales</taxon>
        <taxon>Cyclobacteriaceae</taxon>
        <taxon>Echinicola</taxon>
    </lineage>
</organism>
<dbReference type="AlphaFoldDB" id="A0A918Q7B3"/>